<feature type="region of interest" description="Disordered" evidence="1">
    <location>
        <begin position="276"/>
        <end position="305"/>
    </location>
</feature>
<feature type="region of interest" description="Disordered" evidence="1">
    <location>
        <begin position="317"/>
        <end position="346"/>
    </location>
</feature>
<dbReference type="Pfam" id="PF20710">
    <property type="entry name" value="DUF6824"/>
    <property type="match status" value="1"/>
</dbReference>
<accession>A0A7S1Z609</accession>
<dbReference type="EMBL" id="HBGO01009485">
    <property type="protein sequence ID" value="CAD9329591.1"/>
    <property type="molecule type" value="Transcribed_RNA"/>
</dbReference>
<evidence type="ECO:0000259" key="2">
    <source>
        <dbReference type="Pfam" id="PF20710"/>
    </source>
</evidence>
<evidence type="ECO:0000313" key="3">
    <source>
        <dbReference type="EMBL" id="CAD9329591.1"/>
    </source>
</evidence>
<name>A0A7S1Z609_TRICV</name>
<proteinExistence type="predicted"/>
<feature type="compositionally biased region" description="Basic and acidic residues" evidence="1">
    <location>
        <begin position="192"/>
        <end position="204"/>
    </location>
</feature>
<dbReference type="InterPro" id="IPR049227">
    <property type="entry name" value="DUF6824"/>
</dbReference>
<organism evidence="3">
    <name type="scientific">Trieres chinensis</name>
    <name type="common">Marine centric diatom</name>
    <name type="synonym">Odontella sinensis</name>
    <dbReference type="NCBI Taxonomy" id="1514140"/>
    <lineage>
        <taxon>Eukaryota</taxon>
        <taxon>Sar</taxon>
        <taxon>Stramenopiles</taxon>
        <taxon>Ochrophyta</taxon>
        <taxon>Bacillariophyta</taxon>
        <taxon>Mediophyceae</taxon>
        <taxon>Biddulphiophycidae</taxon>
        <taxon>Eupodiscales</taxon>
        <taxon>Parodontellaceae</taxon>
        <taxon>Trieres</taxon>
    </lineage>
</organism>
<evidence type="ECO:0000256" key="1">
    <source>
        <dbReference type="SAM" id="MobiDB-lite"/>
    </source>
</evidence>
<feature type="compositionally biased region" description="Polar residues" evidence="1">
    <location>
        <begin position="334"/>
        <end position="346"/>
    </location>
</feature>
<feature type="domain" description="DUF6824" evidence="2">
    <location>
        <begin position="31"/>
        <end position="125"/>
    </location>
</feature>
<protein>
    <recommendedName>
        <fullName evidence="2">DUF6824 domain-containing protein</fullName>
    </recommendedName>
</protein>
<gene>
    <name evidence="3" type="ORF">OSIN01602_LOCUS5231</name>
</gene>
<feature type="region of interest" description="Disordered" evidence="1">
    <location>
        <begin position="143"/>
        <end position="226"/>
    </location>
</feature>
<sequence length="400" mass="44924">MAASDKNEPTCLANDNEESHAGIILSLNPNDVLCGRGSGPNDHAGNISFRRLILSRKAEYLSTNTRSIKARIAKEIIDHVHELDPPGRFLKKIERETSNHSGSKEAWSVVSEDVALEKAKQALRQNRDRHLVEADIIRFQQAHMQVPGKYDDGNPRSRTGSDGSEETVLASGSSDRPVHSHTQTRDVATSSPDRRVQQRVKPDSHISSSAAYFDHDNDAGTSRMGPPPPQECYGAEQNNWIKQEATTATDIERNFQQIRRDIQKQRFQEQFPFAFGSPGSKESMDDFASDESPVQNTHRRRGFSGRTSEYVRSVFEKGQPLTGDQHQRQRLYQEQDGNNSFRRNPSYKSFTITERGQSNRNMSTATMTLTGMSELSMSMSMSVSDLALPKDISMKCLFTE</sequence>
<dbReference type="AlphaFoldDB" id="A0A7S1Z609"/>
<reference evidence="3" key="1">
    <citation type="submission" date="2021-01" db="EMBL/GenBank/DDBJ databases">
        <authorList>
            <person name="Corre E."/>
            <person name="Pelletier E."/>
            <person name="Niang G."/>
            <person name="Scheremetjew M."/>
            <person name="Finn R."/>
            <person name="Kale V."/>
            <person name="Holt S."/>
            <person name="Cochrane G."/>
            <person name="Meng A."/>
            <person name="Brown T."/>
            <person name="Cohen L."/>
        </authorList>
    </citation>
    <scope>NUCLEOTIDE SEQUENCE</scope>
    <source>
        <strain evidence="3">Grunow 1884</strain>
    </source>
</reference>